<dbReference type="Gramene" id="TraesLAC3B03G01703690.1">
    <property type="protein sequence ID" value="TraesLAC3B03G01703690.1"/>
    <property type="gene ID" value="TraesLAC3B03G01703690"/>
</dbReference>
<reference evidence="2" key="2">
    <citation type="submission" date="2018-10" db="UniProtKB">
        <authorList>
            <consortium name="EnsemblPlants"/>
        </authorList>
    </citation>
    <scope>IDENTIFICATION</scope>
</reference>
<dbReference type="Gramene" id="TraesCS3B03G1306900.1">
    <property type="protein sequence ID" value="TraesCS3B03G1306900.1.CDS"/>
    <property type="gene ID" value="TraesCS3B03G1306900"/>
</dbReference>
<dbReference type="Pfam" id="PF02268">
    <property type="entry name" value="TFIIA_gamma_N"/>
    <property type="match status" value="1"/>
</dbReference>
<dbReference type="Gramene" id="TraesCS3B02G524900.1">
    <property type="protein sequence ID" value="TraesCS3B02G524900.1"/>
    <property type="gene ID" value="TraesCS3B02G524900"/>
</dbReference>
<sequence>MFSMHYLPIQVFKGINGGGIHTFARGLVLLAARPFLGFQHDSVANLTEIVGTVLTYDNVDRQGEGIRRGTLVVFEMYQWSAVGRALMETLDKMVLSGVLSPKLALSVLLQSIHKRLERQVKSKAFFK</sequence>
<accession>A0A3B6FWK2</accession>
<protein>
    <recommendedName>
        <fullName evidence="1">Transcription initiation factor IIA gamma subunit N-terminal domain-containing protein</fullName>
    </recommendedName>
</protein>
<dbReference type="GO" id="GO:0051123">
    <property type="term" value="P:RNA polymerase II preinitiation complex assembly"/>
    <property type="evidence" value="ECO:0000318"/>
    <property type="project" value="GO_Central"/>
</dbReference>
<dbReference type="EnsemblPlants" id="TraesCS3B02G524900.1">
    <property type="protein sequence ID" value="TraesCS3B02G524900.1"/>
    <property type="gene ID" value="TraesCS3B02G524900"/>
</dbReference>
<dbReference type="Gramene" id="TraesJAG3B03G01770950.1">
    <property type="protein sequence ID" value="TraesJAG3B03G01770950.1"/>
    <property type="gene ID" value="TraesJAG3B03G01770950"/>
</dbReference>
<dbReference type="AlphaFoldDB" id="A0A3B6FWK2"/>
<dbReference type="Gramene" id="TraesMAC3B03G01762630.1">
    <property type="protein sequence ID" value="TraesMAC3B03G01762630.1"/>
    <property type="gene ID" value="TraesMAC3B03G01762630"/>
</dbReference>
<dbReference type="InterPro" id="IPR009083">
    <property type="entry name" value="TFIIA_a-hlx"/>
</dbReference>
<evidence type="ECO:0000259" key="1">
    <source>
        <dbReference type="Pfam" id="PF02268"/>
    </source>
</evidence>
<proteinExistence type="predicted"/>
<dbReference type="Gene3D" id="1.10.287.190">
    <property type="entry name" value="Transcription factor IIA gamma subunit, alpha-helical domain"/>
    <property type="match status" value="1"/>
</dbReference>
<dbReference type="InterPro" id="IPR015872">
    <property type="entry name" value="TFIIA_gsu_N"/>
</dbReference>
<dbReference type="GO" id="GO:0005672">
    <property type="term" value="C:transcription factor TFIIA complex"/>
    <property type="evidence" value="ECO:0000318"/>
    <property type="project" value="GO_Central"/>
</dbReference>
<dbReference type="SUPFAM" id="SSF47396">
    <property type="entry name" value="Transcription factor IIA (TFIIA), alpha-helical domain"/>
    <property type="match status" value="1"/>
</dbReference>
<dbReference type="STRING" id="4565.A0A3B6FWK2"/>
<feature type="domain" description="Transcription initiation factor IIA gamma subunit N-terminal" evidence="1">
    <location>
        <begin position="74"/>
        <end position="110"/>
    </location>
</feature>
<name>A0A3B6FWK2_WHEAT</name>
<dbReference type="Gramene" id="TraesLDM3B03G01761140.1">
    <property type="protein sequence ID" value="TraesLDM3B03G01761140.1"/>
    <property type="gene ID" value="TraesLDM3B03G01761140"/>
</dbReference>
<evidence type="ECO:0000313" key="3">
    <source>
        <dbReference type="Proteomes" id="UP000019116"/>
    </source>
</evidence>
<dbReference type="GO" id="GO:0016251">
    <property type="term" value="F:RNA polymerase II general transcription initiation factor activity"/>
    <property type="evidence" value="ECO:0000318"/>
    <property type="project" value="GO_Central"/>
</dbReference>
<evidence type="ECO:0000313" key="2">
    <source>
        <dbReference type="EnsemblPlants" id="TraesCS3B02G524900.1"/>
    </source>
</evidence>
<dbReference type="PANTHER" id="PTHR10966">
    <property type="entry name" value="TRANSCRIPTION INITIATION FACTOR IIA SUBUNIT 2"/>
    <property type="match status" value="1"/>
</dbReference>
<dbReference type="InterPro" id="IPR003194">
    <property type="entry name" value="TFIIA_gsu"/>
</dbReference>
<organism evidence="2">
    <name type="scientific">Triticum aestivum</name>
    <name type="common">Wheat</name>
    <dbReference type="NCBI Taxonomy" id="4565"/>
    <lineage>
        <taxon>Eukaryota</taxon>
        <taxon>Viridiplantae</taxon>
        <taxon>Streptophyta</taxon>
        <taxon>Embryophyta</taxon>
        <taxon>Tracheophyta</taxon>
        <taxon>Spermatophyta</taxon>
        <taxon>Magnoliopsida</taxon>
        <taxon>Liliopsida</taxon>
        <taxon>Poales</taxon>
        <taxon>Poaceae</taxon>
        <taxon>BOP clade</taxon>
        <taxon>Pooideae</taxon>
        <taxon>Triticodae</taxon>
        <taxon>Triticeae</taxon>
        <taxon>Triticinae</taxon>
        <taxon>Triticum</taxon>
    </lineage>
</organism>
<dbReference type="Proteomes" id="UP000019116">
    <property type="component" value="Chromosome 3B"/>
</dbReference>
<dbReference type="SMR" id="A0A3B6FWK2"/>
<dbReference type="GO" id="GO:0017025">
    <property type="term" value="F:TBP-class protein binding"/>
    <property type="evidence" value="ECO:0000318"/>
    <property type="project" value="GO_Central"/>
</dbReference>
<keyword evidence="3" id="KW-1185">Reference proteome</keyword>
<reference evidence="2" key="1">
    <citation type="submission" date="2018-08" db="EMBL/GenBank/DDBJ databases">
        <authorList>
            <person name="Rossello M."/>
        </authorList>
    </citation>
    <scope>NUCLEOTIDE SEQUENCE [LARGE SCALE GENOMIC DNA]</scope>
    <source>
        <strain evidence="2">cv. Chinese Spring</strain>
    </source>
</reference>